<dbReference type="InterPro" id="IPR009057">
    <property type="entry name" value="Homeodomain-like_sf"/>
</dbReference>
<feature type="domain" description="HTH tetR-type" evidence="5">
    <location>
        <begin position="5"/>
        <end position="65"/>
    </location>
</feature>
<dbReference type="InterPro" id="IPR050109">
    <property type="entry name" value="HTH-type_TetR-like_transc_reg"/>
</dbReference>
<dbReference type="Gene3D" id="1.10.357.10">
    <property type="entry name" value="Tetracycline Repressor, domain 2"/>
    <property type="match status" value="1"/>
</dbReference>
<dbReference type="InterPro" id="IPR036271">
    <property type="entry name" value="Tet_transcr_reg_TetR-rel_C_sf"/>
</dbReference>
<protein>
    <submittedName>
        <fullName evidence="6">Tetracycline repressor protein class A from transposon 1721</fullName>
    </submittedName>
</protein>
<evidence type="ECO:0000259" key="5">
    <source>
        <dbReference type="PROSITE" id="PS50977"/>
    </source>
</evidence>
<gene>
    <name evidence="6" type="primary">tetR</name>
    <name evidence="6" type="ORF">SIN8267_00307</name>
</gene>
<dbReference type="PANTHER" id="PTHR30055">
    <property type="entry name" value="HTH-TYPE TRANSCRIPTIONAL REGULATOR RUTR"/>
    <property type="match status" value="1"/>
</dbReference>
<dbReference type="Proteomes" id="UP000838100">
    <property type="component" value="Unassembled WGS sequence"/>
</dbReference>
<dbReference type="PROSITE" id="PS50977">
    <property type="entry name" value="HTH_TETR_2"/>
    <property type="match status" value="1"/>
</dbReference>
<evidence type="ECO:0000256" key="3">
    <source>
        <dbReference type="ARBA" id="ARBA00023163"/>
    </source>
</evidence>
<reference evidence="6" key="1">
    <citation type="submission" date="2021-12" db="EMBL/GenBank/DDBJ databases">
        <authorList>
            <person name="Rodrigo-Torres L."/>
            <person name="Arahal R. D."/>
            <person name="Lucena T."/>
        </authorList>
    </citation>
    <scope>NUCLEOTIDE SEQUENCE</scope>
    <source>
        <strain evidence="6">CECT 8267</strain>
    </source>
</reference>
<evidence type="ECO:0000313" key="6">
    <source>
        <dbReference type="EMBL" id="CAH0990215.1"/>
    </source>
</evidence>
<keyword evidence="7" id="KW-1185">Reference proteome</keyword>
<dbReference type="InterPro" id="IPR001647">
    <property type="entry name" value="HTH_TetR"/>
</dbReference>
<dbReference type="PRINTS" id="PR00455">
    <property type="entry name" value="HTHTETR"/>
</dbReference>
<keyword evidence="3" id="KW-0804">Transcription</keyword>
<keyword evidence="2 4" id="KW-0238">DNA-binding</keyword>
<evidence type="ECO:0000313" key="7">
    <source>
        <dbReference type="Proteomes" id="UP000838100"/>
    </source>
</evidence>
<name>A0ABM9AAH6_9GAMM</name>
<evidence type="ECO:0000256" key="1">
    <source>
        <dbReference type="ARBA" id="ARBA00023015"/>
    </source>
</evidence>
<dbReference type="SUPFAM" id="SSF46689">
    <property type="entry name" value="Homeodomain-like"/>
    <property type="match status" value="1"/>
</dbReference>
<proteinExistence type="predicted"/>
<dbReference type="Pfam" id="PF00440">
    <property type="entry name" value="TetR_N"/>
    <property type="match status" value="1"/>
</dbReference>
<keyword evidence="1" id="KW-0805">Transcription regulation</keyword>
<evidence type="ECO:0000256" key="2">
    <source>
        <dbReference type="ARBA" id="ARBA00023125"/>
    </source>
</evidence>
<comment type="caution">
    <text evidence="6">The sequence shown here is derived from an EMBL/GenBank/DDBJ whole genome shotgun (WGS) entry which is preliminary data.</text>
</comment>
<dbReference type="RefSeq" id="WP_237442901.1">
    <property type="nucleotide sequence ID" value="NZ_CAKLPX010000001.1"/>
</dbReference>
<dbReference type="EMBL" id="CAKLPX010000001">
    <property type="protein sequence ID" value="CAH0990215.1"/>
    <property type="molecule type" value="Genomic_DNA"/>
</dbReference>
<evidence type="ECO:0000256" key="4">
    <source>
        <dbReference type="PROSITE-ProRule" id="PRU00335"/>
    </source>
</evidence>
<organism evidence="6 7">
    <name type="scientific">Sinobacterium norvegicum</name>
    <dbReference type="NCBI Taxonomy" id="1641715"/>
    <lineage>
        <taxon>Bacteria</taxon>
        <taxon>Pseudomonadati</taxon>
        <taxon>Pseudomonadota</taxon>
        <taxon>Gammaproteobacteria</taxon>
        <taxon>Cellvibrionales</taxon>
        <taxon>Spongiibacteraceae</taxon>
        <taxon>Sinobacterium</taxon>
    </lineage>
</organism>
<sequence length="189" mass="20598">MTKPALSRQLFIDATFSVIAQVGIDKLTMRKVASELGVSAMAMYKHFPNKEQLLAATLDEVIRRADVFPAAELSWQEWVDQVARGMYCSLVEQSSWIPLLGSLRLGSQATLVTNAFVEKLAAAGFTRQQALNGYFSVIQTAIGAACLQAAMNNNPSQQRLSGLPDQLEITLPLLITALTSQLTDNKKAP</sequence>
<feature type="DNA-binding region" description="H-T-H motif" evidence="4">
    <location>
        <begin position="28"/>
        <end position="47"/>
    </location>
</feature>
<accession>A0ABM9AAH6</accession>
<dbReference type="SUPFAM" id="SSF48498">
    <property type="entry name" value="Tetracyclin repressor-like, C-terminal domain"/>
    <property type="match status" value="1"/>
</dbReference>
<dbReference type="PANTHER" id="PTHR30055:SF151">
    <property type="entry name" value="TRANSCRIPTIONAL REGULATORY PROTEIN"/>
    <property type="match status" value="1"/>
</dbReference>